<evidence type="ECO:0000256" key="1">
    <source>
        <dbReference type="SAM" id="SignalP"/>
    </source>
</evidence>
<dbReference type="Proteomes" id="UP000664521">
    <property type="component" value="Unassembled WGS sequence"/>
</dbReference>
<keyword evidence="3" id="KW-1185">Reference proteome</keyword>
<proteinExistence type="predicted"/>
<feature type="signal peptide" evidence="1">
    <location>
        <begin position="1"/>
        <end position="18"/>
    </location>
</feature>
<comment type="caution">
    <text evidence="2">The sequence shown here is derived from an EMBL/GenBank/DDBJ whole genome shotgun (WGS) entry which is preliminary data.</text>
</comment>
<dbReference type="OrthoDB" id="5298232at2759"/>
<name>A0A8H3II67_9LECA</name>
<dbReference type="AlphaFoldDB" id="A0A8H3II67"/>
<evidence type="ECO:0000313" key="3">
    <source>
        <dbReference type="Proteomes" id="UP000664521"/>
    </source>
</evidence>
<keyword evidence="1" id="KW-0732">Signal</keyword>
<evidence type="ECO:0000313" key="2">
    <source>
        <dbReference type="EMBL" id="CAF9916505.1"/>
    </source>
</evidence>
<dbReference type="EMBL" id="CAJPDS010000018">
    <property type="protein sequence ID" value="CAF9916505.1"/>
    <property type="molecule type" value="Genomic_DNA"/>
</dbReference>
<organism evidence="2 3">
    <name type="scientific">Heterodermia speciosa</name>
    <dbReference type="NCBI Taxonomy" id="116794"/>
    <lineage>
        <taxon>Eukaryota</taxon>
        <taxon>Fungi</taxon>
        <taxon>Dikarya</taxon>
        <taxon>Ascomycota</taxon>
        <taxon>Pezizomycotina</taxon>
        <taxon>Lecanoromycetes</taxon>
        <taxon>OSLEUM clade</taxon>
        <taxon>Lecanoromycetidae</taxon>
        <taxon>Caliciales</taxon>
        <taxon>Physciaceae</taxon>
        <taxon>Heterodermia</taxon>
    </lineage>
</organism>
<gene>
    <name evidence="2" type="ORF">HETSPECPRED_002932</name>
</gene>
<feature type="chain" id="PRO_5034393657" evidence="1">
    <location>
        <begin position="19"/>
        <end position="329"/>
    </location>
</feature>
<sequence length="329" mass="36633">MLLSIVLRVLGLTTVCGAATIQPFLRLDYNGSNKDIPPGLEEELSYFPVDPRFSIDLSALGYDISDKSMYMTGLKAMRELSRLPFDSPIADVRWSYPQYGDIEIALVSTNANLEAKQAMWSIFKAMFTMGRDQFRIMRGIIFWTEPGQPRHEIGKLFVLKGRGSGLALSSKNGTHHASKDGRVALTRREADSTLLEADSAVTTSKNDTTSLKAQRNRNLKGEFEGPTLSKLGVFICIYGGILGTASAPRPFVGFDHASLDDEPTHVELEFNVRPDHRPGGPPKLEADDIVYMLYSIPKYMYNNNRFRAGQFVLLVNDVPLLQGFMGKTR</sequence>
<reference evidence="2" key="1">
    <citation type="submission" date="2021-03" db="EMBL/GenBank/DDBJ databases">
        <authorList>
            <person name="Tagirdzhanova G."/>
        </authorList>
    </citation>
    <scope>NUCLEOTIDE SEQUENCE</scope>
</reference>
<protein>
    <submittedName>
        <fullName evidence="2">Uncharacterized protein</fullName>
    </submittedName>
</protein>
<accession>A0A8H3II67</accession>